<dbReference type="EMBL" id="BKCJ010003295">
    <property type="protein sequence ID" value="GEU54204.1"/>
    <property type="molecule type" value="Genomic_DNA"/>
</dbReference>
<dbReference type="AlphaFoldDB" id="A0A6L2L226"/>
<gene>
    <name evidence="1" type="ORF">Tci_026182</name>
</gene>
<organism evidence="1">
    <name type="scientific">Tanacetum cinerariifolium</name>
    <name type="common">Dalmatian daisy</name>
    <name type="synonym">Chrysanthemum cinerariifolium</name>
    <dbReference type="NCBI Taxonomy" id="118510"/>
    <lineage>
        <taxon>Eukaryota</taxon>
        <taxon>Viridiplantae</taxon>
        <taxon>Streptophyta</taxon>
        <taxon>Embryophyta</taxon>
        <taxon>Tracheophyta</taxon>
        <taxon>Spermatophyta</taxon>
        <taxon>Magnoliopsida</taxon>
        <taxon>eudicotyledons</taxon>
        <taxon>Gunneridae</taxon>
        <taxon>Pentapetalae</taxon>
        <taxon>asterids</taxon>
        <taxon>campanulids</taxon>
        <taxon>Asterales</taxon>
        <taxon>Asteraceae</taxon>
        <taxon>Asteroideae</taxon>
        <taxon>Anthemideae</taxon>
        <taxon>Anthemidinae</taxon>
        <taxon>Tanacetum</taxon>
    </lineage>
</organism>
<reference evidence="1" key="1">
    <citation type="journal article" date="2019" name="Sci. Rep.">
        <title>Draft genome of Tanacetum cinerariifolium, the natural source of mosquito coil.</title>
        <authorList>
            <person name="Yamashiro T."/>
            <person name="Shiraishi A."/>
            <person name="Satake H."/>
            <person name="Nakayama K."/>
        </authorList>
    </citation>
    <scope>NUCLEOTIDE SEQUENCE</scope>
</reference>
<name>A0A6L2L226_TANCI</name>
<accession>A0A6L2L226</accession>
<comment type="caution">
    <text evidence="1">The sequence shown here is derived from an EMBL/GenBank/DDBJ whole genome shotgun (WGS) entry which is preliminary data.</text>
</comment>
<evidence type="ECO:0000313" key="1">
    <source>
        <dbReference type="EMBL" id="GEU54204.1"/>
    </source>
</evidence>
<proteinExistence type="predicted"/>
<sequence>MESFKVYSNSLFDDEEINSDEIDPHSFNAEYNLIESLSNRDTLFYSSPKFDYLEEFSGELMHTIIINEERIKREHEEYISLMELLIINSFPRLLENFHANTIIETLPTSPIPIEDSDSLREEIDIFIGMDDLMPPGIESDDYDSKRDIYFLEELHRNYAISLPENKSYNFDHHNDQSFPRPPSKPPNIEIFFEPGSGVLITNVVKGISEHYVLMPNILPTLPTFDSFYLVYDTLLSFSSINEDKVFKHGTLSYLLVSHRDKTIFDFSENPVMIYGGDIPLLDVPYLYFYPL</sequence>
<protein>
    <recommendedName>
        <fullName evidence="2">Reverse transcriptase domain-containing protein</fullName>
    </recommendedName>
</protein>
<evidence type="ECO:0008006" key="2">
    <source>
        <dbReference type="Google" id="ProtNLM"/>
    </source>
</evidence>